<reference evidence="2 3" key="1">
    <citation type="journal article" date="2016" name="Nat. Commun.">
        <title>Thousands of microbial genomes shed light on interconnected biogeochemical processes in an aquifer system.</title>
        <authorList>
            <person name="Anantharaman K."/>
            <person name="Brown C.T."/>
            <person name="Hug L.A."/>
            <person name="Sharon I."/>
            <person name="Castelle C.J."/>
            <person name="Probst A.J."/>
            <person name="Thomas B.C."/>
            <person name="Singh A."/>
            <person name="Wilkins M.J."/>
            <person name="Karaoz U."/>
            <person name="Brodie E.L."/>
            <person name="Williams K.H."/>
            <person name="Hubbard S.S."/>
            <person name="Banfield J.F."/>
        </authorList>
    </citation>
    <scope>NUCLEOTIDE SEQUENCE [LARGE SCALE GENOMIC DNA]</scope>
</reference>
<proteinExistence type="predicted"/>
<dbReference type="AlphaFoldDB" id="A0A1F5E3P5"/>
<accession>A0A1F5E3P5</accession>
<dbReference type="EMBL" id="MEZY01000058">
    <property type="protein sequence ID" value="OGD61921.1"/>
    <property type="molecule type" value="Genomic_DNA"/>
</dbReference>
<feature type="region of interest" description="Disordered" evidence="1">
    <location>
        <begin position="1"/>
        <end position="24"/>
    </location>
</feature>
<dbReference type="STRING" id="1797472.A2215_02175"/>
<sequence length="113" mass="11709">MHNVPAGRRQQGSEAGRREAEGGEAGTVVVAARIAALDRTTVHIRSYHKGGDVNVPSATEAATGKVAQSPAAKPLSAEEAAEVDRRLATELRRVFNECQAAADELTGVCAASS</sequence>
<evidence type="ECO:0000313" key="3">
    <source>
        <dbReference type="Proteomes" id="UP000178583"/>
    </source>
</evidence>
<evidence type="ECO:0000256" key="1">
    <source>
        <dbReference type="SAM" id="MobiDB-lite"/>
    </source>
</evidence>
<protein>
    <submittedName>
        <fullName evidence="2">Uncharacterized protein</fullName>
    </submittedName>
</protein>
<comment type="caution">
    <text evidence="2">The sequence shown here is derived from an EMBL/GenBank/DDBJ whole genome shotgun (WGS) entry which is preliminary data.</text>
</comment>
<gene>
    <name evidence="2" type="ORF">A2215_02175</name>
</gene>
<organism evidence="2 3">
    <name type="scientific">Candidatus Berkelbacteria bacterium RIFOXYA2_FULL_43_10</name>
    <dbReference type="NCBI Taxonomy" id="1797472"/>
    <lineage>
        <taxon>Bacteria</taxon>
        <taxon>Candidatus Berkelbacteria</taxon>
    </lineage>
</organism>
<dbReference type="Proteomes" id="UP000178583">
    <property type="component" value="Unassembled WGS sequence"/>
</dbReference>
<name>A0A1F5E3P5_9BACT</name>
<evidence type="ECO:0000313" key="2">
    <source>
        <dbReference type="EMBL" id="OGD61921.1"/>
    </source>
</evidence>